<feature type="transmembrane region" description="Helical" evidence="1">
    <location>
        <begin position="95"/>
        <end position="114"/>
    </location>
</feature>
<gene>
    <name evidence="2" type="ORF">FHD67_02315</name>
</gene>
<keyword evidence="1" id="KW-1133">Transmembrane helix</keyword>
<feature type="transmembrane region" description="Helical" evidence="1">
    <location>
        <begin position="57"/>
        <end position="83"/>
    </location>
</feature>
<dbReference type="Proteomes" id="UP000304880">
    <property type="component" value="Unassembled WGS sequence"/>
</dbReference>
<organism evidence="2 3">
    <name type="scientific">Paracoccus haeundaensis</name>
    <dbReference type="NCBI Taxonomy" id="225362"/>
    <lineage>
        <taxon>Bacteria</taxon>
        <taxon>Pseudomonadati</taxon>
        <taxon>Pseudomonadota</taxon>
        <taxon>Alphaproteobacteria</taxon>
        <taxon>Rhodobacterales</taxon>
        <taxon>Paracoccaceae</taxon>
        <taxon>Paracoccus</taxon>
    </lineage>
</organism>
<protein>
    <submittedName>
        <fullName evidence="2">Uncharacterized protein</fullName>
    </submittedName>
</protein>
<evidence type="ECO:0000256" key="1">
    <source>
        <dbReference type="SAM" id="Phobius"/>
    </source>
</evidence>
<proteinExistence type="predicted"/>
<comment type="caution">
    <text evidence="2">The sequence shown here is derived from an EMBL/GenBank/DDBJ whole genome shotgun (WGS) entry which is preliminary data.</text>
</comment>
<dbReference type="RefSeq" id="WP_139597700.1">
    <property type="nucleotide sequence ID" value="NZ_VDDC01000005.1"/>
</dbReference>
<dbReference type="AlphaFoldDB" id="A0A5C4RB51"/>
<sequence>MNPWIIAGLCLSGAGVIAWGSARLQLRWPLLILAVLLAAIALQLFRAAQGQGGFHDLAAVVAQSFTVLPALLGMLTGLALARIRGHRLAWRSPQIVLALASMLVAGLAAAATLVL</sequence>
<name>A0A5C4RB51_9RHOB</name>
<keyword evidence="1" id="KW-0472">Membrane</keyword>
<accession>A0A5C4RB51</accession>
<evidence type="ECO:0000313" key="2">
    <source>
        <dbReference type="EMBL" id="TNH40884.1"/>
    </source>
</evidence>
<keyword evidence="3" id="KW-1185">Reference proteome</keyword>
<keyword evidence="1" id="KW-0812">Transmembrane</keyword>
<reference evidence="2 3" key="1">
    <citation type="submission" date="2019-06" db="EMBL/GenBank/DDBJ databases">
        <authorList>
            <person name="Li J."/>
        </authorList>
    </citation>
    <scope>NUCLEOTIDE SEQUENCE [LARGE SCALE GENOMIC DNA]</scope>
    <source>
        <strain evidence="2 3">CGMCC 1.8012</strain>
    </source>
</reference>
<evidence type="ECO:0000313" key="3">
    <source>
        <dbReference type="Proteomes" id="UP000304880"/>
    </source>
</evidence>
<feature type="transmembrane region" description="Helical" evidence="1">
    <location>
        <begin position="28"/>
        <end position="45"/>
    </location>
</feature>
<dbReference type="EMBL" id="VDDC01000005">
    <property type="protein sequence ID" value="TNH40884.1"/>
    <property type="molecule type" value="Genomic_DNA"/>
</dbReference>